<feature type="transmembrane region" description="Helical" evidence="1">
    <location>
        <begin position="435"/>
        <end position="454"/>
    </location>
</feature>
<proteinExistence type="predicted"/>
<dbReference type="Proteomes" id="UP000823900">
    <property type="component" value="Unassembled WGS sequence"/>
</dbReference>
<feature type="transmembrane region" description="Helical" evidence="1">
    <location>
        <begin position="366"/>
        <end position="383"/>
    </location>
</feature>
<evidence type="ECO:0000313" key="2">
    <source>
        <dbReference type="EMBL" id="HJA71493.1"/>
    </source>
</evidence>
<feature type="transmembrane region" description="Helical" evidence="1">
    <location>
        <begin position="29"/>
        <end position="48"/>
    </location>
</feature>
<reference evidence="2" key="1">
    <citation type="journal article" date="2021" name="PeerJ">
        <title>Extensive microbial diversity within the chicken gut microbiome revealed by metagenomics and culture.</title>
        <authorList>
            <person name="Gilroy R."/>
            <person name="Ravi A."/>
            <person name="Getino M."/>
            <person name="Pursley I."/>
            <person name="Horton D.L."/>
            <person name="Alikhan N.F."/>
            <person name="Baker D."/>
            <person name="Gharbi K."/>
            <person name="Hall N."/>
            <person name="Watson M."/>
            <person name="Adriaenssens E.M."/>
            <person name="Foster-Nyarko E."/>
            <person name="Jarju S."/>
            <person name="Secka A."/>
            <person name="Antonio M."/>
            <person name="Oren A."/>
            <person name="Chaudhuri R.R."/>
            <person name="La Ragione R."/>
            <person name="Hildebrand F."/>
            <person name="Pallen M.J."/>
        </authorList>
    </citation>
    <scope>NUCLEOTIDE SEQUENCE</scope>
    <source>
        <strain evidence="2">CHK178-16964</strain>
    </source>
</reference>
<keyword evidence="1" id="KW-0472">Membrane</keyword>
<gene>
    <name evidence="2" type="ORF">IAA07_07925</name>
</gene>
<sequence>MVLSAAGLLAAFAAGYFFLVKGRLSVENFFLGGGLALGLLFLFVLQPLSAPDEIRHFISAYRISNQMMGLPDTNESGQVYIREQDRFIVDLYPDGEEEEPVILGQFLCQDTYHAAYERGLSGTGGDQLVSSGQIAVQTTPLAYVFSAMGITLARILDLGGMGLLYLGRMFNLAMFLGAVWLALRRLPFGKTVMCGAALLPMSLHLAASFSYDAMINALVFWFSAVCLDLAYSQRNVRARDIALLAALIAVVGPCKMVYAPVMGLCLLIPVKKFGGWRNWAVSAAVVFGAWLAAMIIVNTQTIAVYTGGTENYIGWAEETGYTMNELLHRPGLVIQMFYNSFIWQAEYYHLTMIGAYLGQVDQVLDVPYLIVMGMTAALFLLALKKPGDETVYFTGKQRVWIWFLAAAAGGAAMFSMLVAWTPVTSLVINGVQGRYFIPFLPAVLMTVKNGWIVCKTNRDREILYLLLCADIFAVLRLFSIVSMRI</sequence>
<feature type="transmembrane region" description="Helical" evidence="1">
    <location>
        <begin position="241"/>
        <end position="267"/>
    </location>
</feature>
<protein>
    <submittedName>
        <fullName evidence="2">DUF2142 domain-containing protein</fullName>
    </submittedName>
</protein>
<organism evidence="2 3">
    <name type="scientific">Candidatus Lachnoclostridium stercoravium</name>
    <dbReference type="NCBI Taxonomy" id="2838633"/>
    <lineage>
        <taxon>Bacteria</taxon>
        <taxon>Bacillati</taxon>
        <taxon>Bacillota</taxon>
        <taxon>Clostridia</taxon>
        <taxon>Lachnospirales</taxon>
        <taxon>Lachnospiraceae</taxon>
    </lineage>
</organism>
<feature type="transmembrane region" description="Helical" evidence="1">
    <location>
        <begin position="195"/>
        <end position="221"/>
    </location>
</feature>
<reference evidence="2" key="2">
    <citation type="submission" date="2021-04" db="EMBL/GenBank/DDBJ databases">
        <authorList>
            <person name="Gilroy R."/>
        </authorList>
    </citation>
    <scope>NUCLEOTIDE SEQUENCE</scope>
    <source>
        <strain evidence="2">CHK178-16964</strain>
    </source>
</reference>
<accession>A0A9D2HJL0</accession>
<keyword evidence="1" id="KW-1133">Transmembrane helix</keyword>
<feature type="transmembrane region" description="Helical" evidence="1">
    <location>
        <begin position="279"/>
        <end position="297"/>
    </location>
</feature>
<dbReference type="EMBL" id="DWZA01000068">
    <property type="protein sequence ID" value="HJA71493.1"/>
    <property type="molecule type" value="Genomic_DNA"/>
</dbReference>
<dbReference type="AlphaFoldDB" id="A0A9D2HJL0"/>
<dbReference type="InterPro" id="IPR018674">
    <property type="entry name" value="DUF2142_membrane"/>
</dbReference>
<feature type="transmembrane region" description="Helical" evidence="1">
    <location>
        <begin position="162"/>
        <end position="183"/>
    </location>
</feature>
<keyword evidence="1" id="KW-0812">Transmembrane</keyword>
<feature type="transmembrane region" description="Helical" evidence="1">
    <location>
        <begin position="461"/>
        <end position="481"/>
    </location>
</feature>
<feature type="transmembrane region" description="Helical" evidence="1">
    <location>
        <begin position="140"/>
        <end position="156"/>
    </location>
</feature>
<name>A0A9D2HJL0_9FIRM</name>
<comment type="caution">
    <text evidence="2">The sequence shown here is derived from an EMBL/GenBank/DDBJ whole genome shotgun (WGS) entry which is preliminary data.</text>
</comment>
<dbReference type="Pfam" id="PF09913">
    <property type="entry name" value="DUF2142"/>
    <property type="match status" value="1"/>
</dbReference>
<feature type="transmembrane region" description="Helical" evidence="1">
    <location>
        <begin position="399"/>
        <end position="423"/>
    </location>
</feature>
<evidence type="ECO:0000313" key="3">
    <source>
        <dbReference type="Proteomes" id="UP000823900"/>
    </source>
</evidence>
<evidence type="ECO:0000256" key="1">
    <source>
        <dbReference type="SAM" id="Phobius"/>
    </source>
</evidence>